<reference evidence="1" key="1">
    <citation type="submission" date="2018-05" db="EMBL/GenBank/DDBJ databases">
        <authorList>
            <person name="Lanie J.A."/>
            <person name="Ng W.-L."/>
            <person name="Kazmierczak K.M."/>
            <person name="Andrzejewski T.M."/>
            <person name="Davidsen T.M."/>
            <person name="Wayne K.J."/>
            <person name="Tettelin H."/>
            <person name="Glass J.I."/>
            <person name="Rusch D."/>
            <person name="Podicherti R."/>
            <person name="Tsui H.-C.T."/>
            <person name="Winkler M.E."/>
        </authorList>
    </citation>
    <scope>NUCLEOTIDE SEQUENCE</scope>
</reference>
<dbReference type="InterPro" id="IPR036188">
    <property type="entry name" value="FAD/NAD-bd_sf"/>
</dbReference>
<dbReference type="AlphaFoldDB" id="A0A382EVK1"/>
<dbReference type="EMBL" id="UINC01046322">
    <property type="protein sequence ID" value="SVB54184.1"/>
    <property type="molecule type" value="Genomic_DNA"/>
</dbReference>
<protein>
    <recommendedName>
        <fullName evidence="2">FAD-dependent oxidoreductase 2 FAD binding domain-containing protein</fullName>
    </recommendedName>
</protein>
<accession>A0A382EVK1</accession>
<gene>
    <name evidence="1" type="ORF">METZ01_LOCUS207038</name>
</gene>
<proteinExistence type="predicted"/>
<evidence type="ECO:0000313" key="1">
    <source>
        <dbReference type="EMBL" id="SVB54184.1"/>
    </source>
</evidence>
<dbReference type="Pfam" id="PF12831">
    <property type="entry name" value="FAD_oxidored"/>
    <property type="match status" value="1"/>
</dbReference>
<evidence type="ECO:0008006" key="2">
    <source>
        <dbReference type="Google" id="ProtNLM"/>
    </source>
</evidence>
<dbReference type="Gene3D" id="3.50.50.60">
    <property type="entry name" value="FAD/NAD(P)-binding domain"/>
    <property type="match status" value="1"/>
</dbReference>
<dbReference type="SUPFAM" id="SSF51905">
    <property type="entry name" value="FAD/NAD(P)-binding domain"/>
    <property type="match status" value="1"/>
</dbReference>
<name>A0A382EVK1_9ZZZZ</name>
<sequence length="45" mass="4719">MVHSEYDVIVVGAGPGGSIAAKICAENGLRTLLLEKRQEIGAPVR</sequence>
<organism evidence="1">
    <name type="scientific">marine metagenome</name>
    <dbReference type="NCBI Taxonomy" id="408172"/>
    <lineage>
        <taxon>unclassified sequences</taxon>
        <taxon>metagenomes</taxon>
        <taxon>ecological metagenomes</taxon>
    </lineage>
</organism>